<keyword evidence="2" id="KW-1185">Reference proteome</keyword>
<proteinExistence type="predicted"/>
<dbReference type="AlphaFoldDB" id="A0A392T2H7"/>
<feature type="non-terminal residue" evidence="1">
    <location>
        <position position="40"/>
    </location>
</feature>
<dbReference type="Proteomes" id="UP000265520">
    <property type="component" value="Unassembled WGS sequence"/>
</dbReference>
<name>A0A392T2H7_9FABA</name>
<organism evidence="1 2">
    <name type="scientific">Trifolium medium</name>
    <dbReference type="NCBI Taxonomy" id="97028"/>
    <lineage>
        <taxon>Eukaryota</taxon>
        <taxon>Viridiplantae</taxon>
        <taxon>Streptophyta</taxon>
        <taxon>Embryophyta</taxon>
        <taxon>Tracheophyta</taxon>
        <taxon>Spermatophyta</taxon>
        <taxon>Magnoliopsida</taxon>
        <taxon>eudicotyledons</taxon>
        <taxon>Gunneridae</taxon>
        <taxon>Pentapetalae</taxon>
        <taxon>rosids</taxon>
        <taxon>fabids</taxon>
        <taxon>Fabales</taxon>
        <taxon>Fabaceae</taxon>
        <taxon>Papilionoideae</taxon>
        <taxon>50 kb inversion clade</taxon>
        <taxon>NPAAA clade</taxon>
        <taxon>Hologalegina</taxon>
        <taxon>IRL clade</taxon>
        <taxon>Trifolieae</taxon>
        <taxon>Trifolium</taxon>
    </lineage>
</organism>
<evidence type="ECO:0000313" key="1">
    <source>
        <dbReference type="EMBL" id="MCI54577.1"/>
    </source>
</evidence>
<protein>
    <submittedName>
        <fullName evidence="1">Uncharacterized protein</fullName>
    </submittedName>
</protein>
<reference evidence="1 2" key="1">
    <citation type="journal article" date="2018" name="Front. Plant Sci.">
        <title>Red Clover (Trifolium pratense) and Zigzag Clover (T. medium) - A Picture of Genomic Similarities and Differences.</title>
        <authorList>
            <person name="Dluhosova J."/>
            <person name="Istvanek J."/>
            <person name="Nedelnik J."/>
            <person name="Repkova J."/>
        </authorList>
    </citation>
    <scope>NUCLEOTIDE SEQUENCE [LARGE SCALE GENOMIC DNA]</scope>
    <source>
        <strain evidence="2">cv. 10/8</strain>
        <tissue evidence="1">Leaf</tissue>
    </source>
</reference>
<dbReference type="EMBL" id="LXQA010481647">
    <property type="protein sequence ID" value="MCI54577.1"/>
    <property type="molecule type" value="Genomic_DNA"/>
</dbReference>
<evidence type="ECO:0000313" key="2">
    <source>
        <dbReference type="Proteomes" id="UP000265520"/>
    </source>
</evidence>
<sequence length="40" mass="4534">MGTGSAKSGIEKFTNENDFNLWRLRLRVLLVQQALEDALV</sequence>
<accession>A0A392T2H7</accession>
<comment type="caution">
    <text evidence="1">The sequence shown here is derived from an EMBL/GenBank/DDBJ whole genome shotgun (WGS) entry which is preliminary data.</text>
</comment>